<organism evidence="1">
    <name type="scientific">Arundo donax</name>
    <name type="common">Giant reed</name>
    <name type="synonym">Donax arundinaceus</name>
    <dbReference type="NCBI Taxonomy" id="35708"/>
    <lineage>
        <taxon>Eukaryota</taxon>
        <taxon>Viridiplantae</taxon>
        <taxon>Streptophyta</taxon>
        <taxon>Embryophyta</taxon>
        <taxon>Tracheophyta</taxon>
        <taxon>Spermatophyta</taxon>
        <taxon>Magnoliopsida</taxon>
        <taxon>Liliopsida</taxon>
        <taxon>Poales</taxon>
        <taxon>Poaceae</taxon>
        <taxon>PACMAD clade</taxon>
        <taxon>Arundinoideae</taxon>
        <taxon>Arundineae</taxon>
        <taxon>Arundo</taxon>
    </lineage>
</organism>
<evidence type="ECO:0000313" key="1">
    <source>
        <dbReference type="EMBL" id="JAE37073.1"/>
    </source>
</evidence>
<accession>A0A0A9HVY2</accession>
<reference evidence="1" key="1">
    <citation type="submission" date="2014-09" db="EMBL/GenBank/DDBJ databases">
        <authorList>
            <person name="Magalhaes I.L.F."/>
            <person name="Oliveira U."/>
            <person name="Santos F.R."/>
            <person name="Vidigal T.H.D.A."/>
            <person name="Brescovit A.D."/>
            <person name="Santos A.J."/>
        </authorList>
    </citation>
    <scope>NUCLEOTIDE SEQUENCE</scope>
    <source>
        <tissue evidence="1">Shoot tissue taken approximately 20 cm above the soil surface</tissue>
    </source>
</reference>
<reference evidence="1" key="2">
    <citation type="journal article" date="2015" name="Data Brief">
        <title>Shoot transcriptome of the giant reed, Arundo donax.</title>
        <authorList>
            <person name="Barrero R.A."/>
            <person name="Guerrero F.D."/>
            <person name="Moolhuijzen P."/>
            <person name="Goolsby J.A."/>
            <person name="Tidwell J."/>
            <person name="Bellgard S.E."/>
            <person name="Bellgard M.I."/>
        </authorList>
    </citation>
    <scope>NUCLEOTIDE SEQUENCE</scope>
    <source>
        <tissue evidence="1">Shoot tissue taken approximately 20 cm above the soil surface</tissue>
    </source>
</reference>
<sequence length="71" mass="7796">MPSFFKSLTLHAIVGCERTPGYYHRSQGMGVSGIFTKKRDMLAGLKKALASCHGPMSHAPMTQAFCSFLFI</sequence>
<dbReference type="AlphaFoldDB" id="A0A0A9HVY2"/>
<proteinExistence type="predicted"/>
<protein>
    <submittedName>
        <fullName evidence="1">Uncharacterized protein</fullName>
    </submittedName>
</protein>
<dbReference type="EMBL" id="GBRH01160823">
    <property type="protein sequence ID" value="JAE37073.1"/>
    <property type="molecule type" value="Transcribed_RNA"/>
</dbReference>
<name>A0A0A9HVY2_ARUDO</name>